<accession>A0A381XYE0</accession>
<dbReference type="SUPFAM" id="SSF46565">
    <property type="entry name" value="Chaperone J-domain"/>
    <property type="match status" value="1"/>
</dbReference>
<gene>
    <name evidence="1" type="ORF">METZ01_LOCUS122690</name>
</gene>
<dbReference type="AlphaFoldDB" id="A0A381XYE0"/>
<evidence type="ECO:0008006" key="2">
    <source>
        <dbReference type="Google" id="ProtNLM"/>
    </source>
</evidence>
<protein>
    <recommendedName>
        <fullName evidence="2">J domain-containing protein</fullName>
    </recommendedName>
</protein>
<sequence length="179" mass="21133">MSGTKRLYNLEEKNYFKFFGVEEKQGTSIRSLSTHYKKILNILKDDNSFIGRDHKEFAHRAFNTLVDPILRARYILETNGHEWDFRDGTTAEDLSFISELRIQLGRANVQYELENFIFELKGHTTFIIEQIEESIDTYKNYKTAIGLINRFYEISHLHEEATNKKHEVEEGIHHGVFDQ</sequence>
<name>A0A381XYE0_9ZZZZ</name>
<dbReference type="EMBL" id="UINC01016847">
    <property type="protein sequence ID" value="SVA69836.1"/>
    <property type="molecule type" value="Genomic_DNA"/>
</dbReference>
<evidence type="ECO:0000313" key="1">
    <source>
        <dbReference type="EMBL" id="SVA69836.1"/>
    </source>
</evidence>
<proteinExistence type="predicted"/>
<reference evidence="1" key="1">
    <citation type="submission" date="2018-05" db="EMBL/GenBank/DDBJ databases">
        <authorList>
            <person name="Lanie J.A."/>
            <person name="Ng W.-L."/>
            <person name="Kazmierczak K.M."/>
            <person name="Andrzejewski T.M."/>
            <person name="Davidsen T.M."/>
            <person name="Wayne K.J."/>
            <person name="Tettelin H."/>
            <person name="Glass J.I."/>
            <person name="Rusch D."/>
            <person name="Podicherti R."/>
            <person name="Tsui H.-C.T."/>
            <person name="Winkler M.E."/>
        </authorList>
    </citation>
    <scope>NUCLEOTIDE SEQUENCE</scope>
</reference>
<dbReference type="InterPro" id="IPR036869">
    <property type="entry name" value="J_dom_sf"/>
</dbReference>
<organism evidence="1">
    <name type="scientific">marine metagenome</name>
    <dbReference type="NCBI Taxonomy" id="408172"/>
    <lineage>
        <taxon>unclassified sequences</taxon>
        <taxon>metagenomes</taxon>
        <taxon>ecological metagenomes</taxon>
    </lineage>
</organism>